<evidence type="ECO:0000313" key="2">
    <source>
        <dbReference type="Proteomes" id="UP000789860"/>
    </source>
</evidence>
<dbReference type="EMBL" id="CAJVPM010007247">
    <property type="protein sequence ID" value="CAG8543700.1"/>
    <property type="molecule type" value="Genomic_DNA"/>
</dbReference>
<proteinExistence type="predicted"/>
<organism evidence="1 2">
    <name type="scientific">Scutellospora calospora</name>
    <dbReference type="NCBI Taxonomy" id="85575"/>
    <lineage>
        <taxon>Eukaryota</taxon>
        <taxon>Fungi</taxon>
        <taxon>Fungi incertae sedis</taxon>
        <taxon>Mucoromycota</taxon>
        <taxon>Glomeromycotina</taxon>
        <taxon>Glomeromycetes</taxon>
        <taxon>Diversisporales</taxon>
        <taxon>Gigasporaceae</taxon>
        <taxon>Scutellospora</taxon>
    </lineage>
</organism>
<feature type="non-terminal residue" evidence="1">
    <location>
        <position position="1"/>
    </location>
</feature>
<accession>A0ACA9LVY2</accession>
<keyword evidence="2" id="KW-1185">Reference proteome</keyword>
<sequence length="89" mass="10854">ALKRNQKYDKKSSSKYIKKHVKQLLVNIFLNRNINPYDKLTTQEMYDFFQEFVISEKVEKEDMLNMSTIKNWINSYLAEFKEHVMQKKN</sequence>
<evidence type="ECO:0000313" key="1">
    <source>
        <dbReference type="EMBL" id="CAG8543700.1"/>
    </source>
</evidence>
<protein>
    <submittedName>
        <fullName evidence="1">6756_t:CDS:1</fullName>
    </submittedName>
</protein>
<dbReference type="Proteomes" id="UP000789860">
    <property type="component" value="Unassembled WGS sequence"/>
</dbReference>
<name>A0ACA9LVY2_9GLOM</name>
<gene>
    <name evidence="1" type="ORF">SCALOS_LOCUS4934</name>
</gene>
<comment type="caution">
    <text evidence="1">The sequence shown here is derived from an EMBL/GenBank/DDBJ whole genome shotgun (WGS) entry which is preliminary data.</text>
</comment>
<reference evidence="1" key="1">
    <citation type="submission" date="2021-06" db="EMBL/GenBank/DDBJ databases">
        <authorList>
            <person name="Kallberg Y."/>
            <person name="Tangrot J."/>
            <person name="Rosling A."/>
        </authorList>
    </citation>
    <scope>NUCLEOTIDE SEQUENCE</scope>
    <source>
        <strain evidence="1">AU212A</strain>
    </source>
</reference>